<evidence type="ECO:0000256" key="2">
    <source>
        <dbReference type="ARBA" id="ARBA00022723"/>
    </source>
</evidence>
<keyword evidence="7" id="KW-1185">Reference proteome</keyword>
<proteinExistence type="predicted"/>
<gene>
    <name evidence="6" type="ORF">P691DRAFT_674729</name>
</gene>
<dbReference type="SMART" id="SM00906">
    <property type="entry name" value="Fungal_trans"/>
    <property type="match status" value="1"/>
</dbReference>
<organism evidence="6 7">
    <name type="scientific">Macrolepiota fuliginosa MF-IS2</name>
    <dbReference type="NCBI Taxonomy" id="1400762"/>
    <lineage>
        <taxon>Eukaryota</taxon>
        <taxon>Fungi</taxon>
        <taxon>Dikarya</taxon>
        <taxon>Basidiomycota</taxon>
        <taxon>Agaricomycotina</taxon>
        <taxon>Agaricomycetes</taxon>
        <taxon>Agaricomycetidae</taxon>
        <taxon>Agaricales</taxon>
        <taxon>Agaricineae</taxon>
        <taxon>Agaricaceae</taxon>
        <taxon>Macrolepiota</taxon>
    </lineage>
</organism>
<evidence type="ECO:0000259" key="5">
    <source>
        <dbReference type="PROSITE" id="PS50048"/>
    </source>
</evidence>
<sequence>MPPYPSRNDTGINTVGGPQTRRKGGNIRLNCAECRRLKLRCDRAVPCSSCVRRGCGTICSDGSLITGQGNRYVLASTEELHQKNLELAYRIRGLEDALRDVYSELSAEAHPLLSSELLKIKIPLQIEPSSSPDGNSSTHNEDQGIHGTKSGLGFMTAQTSGMSTFYGHTANSYVGLSDFRQERSHGTSADLRSVLPQEISQKASVMSISRHLPDESGNASLQNLLQYLPSSAIAYELRTIYYSHAAWMYNPVSIETFDVEVYSKFYGSEVGGSLLPGDESLAHKLALIFMVFAIGSLMDVTLPAYSLDAGQFHQLARAALFHISILDSPNLYAVQALFLISYYLFLADRPGSTSETRWHITGMAAKVVQSVNRDSDHWNFDLTETQRRRELFWETFTYDSLQSLTFGRPPSFVISHVDCKLPYADVNYSDERAFHAWKHQFTSECTTLLHTQAFGARGPTYATVLQLDKKIRAFPIPPILQVTGGRSESHLARYPNVVTLVLQRYTALAIRETNLLYLHRVFFAKALSEYPDDPLRSPYHDSVMAAYHSAEAIVGLMGDLHSQTEAPCRRMWFLWAHVFSCSIILGSIVIRCPFMSLAPCALDQLDIACELFSKVASGFRATKVLGTMLRLQQKAHNRLEEFGRGCQPDSRPYTTDDNDELAILLQGNTGIKPSSVEQTTPQNCQIPSSSVTSAGQAGVDSRSIGYMQSFGRSSAPNSLNLTARSPTPSPGGLVIDAESGLPSVADYGITAVNTYQVEAPLWAAPVHPQRGDGRHYPTSASYHYSPSGFTESDTKDAGGDVYRASSQELFPTYSHSLNYGTR</sequence>
<dbReference type="AlphaFoldDB" id="A0A9P6BZ57"/>
<dbReference type="CDD" id="cd00067">
    <property type="entry name" value="GAL4"/>
    <property type="match status" value="1"/>
</dbReference>
<dbReference type="EMBL" id="MU151275">
    <property type="protein sequence ID" value="KAF9445881.1"/>
    <property type="molecule type" value="Genomic_DNA"/>
</dbReference>
<dbReference type="InterPro" id="IPR036864">
    <property type="entry name" value="Zn2-C6_fun-type_DNA-bd_sf"/>
</dbReference>
<feature type="compositionally biased region" description="Polar residues" evidence="4">
    <location>
        <begin position="7"/>
        <end position="17"/>
    </location>
</feature>
<dbReference type="SUPFAM" id="SSF57701">
    <property type="entry name" value="Zn2/Cys6 DNA-binding domain"/>
    <property type="match status" value="1"/>
</dbReference>
<dbReference type="GO" id="GO:0006351">
    <property type="term" value="P:DNA-templated transcription"/>
    <property type="evidence" value="ECO:0007669"/>
    <property type="project" value="InterPro"/>
</dbReference>
<dbReference type="Pfam" id="PF04082">
    <property type="entry name" value="Fungal_trans"/>
    <property type="match status" value="1"/>
</dbReference>
<dbReference type="GO" id="GO:0000981">
    <property type="term" value="F:DNA-binding transcription factor activity, RNA polymerase II-specific"/>
    <property type="evidence" value="ECO:0007669"/>
    <property type="project" value="InterPro"/>
</dbReference>
<feature type="compositionally biased region" description="Polar residues" evidence="4">
    <location>
        <begin position="674"/>
        <end position="695"/>
    </location>
</feature>
<keyword evidence="3" id="KW-0539">Nucleus</keyword>
<dbReference type="Proteomes" id="UP000807342">
    <property type="component" value="Unassembled WGS sequence"/>
</dbReference>
<evidence type="ECO:0000256" key="1">
    <source>
        <dbReference type="ARBA" id="ARBA00004123"/>
    </source>
</evidence>
<dbReference type="PROSITE" id="PS50048">
    <property type="entry name" value="ZN2_CY6_FUNGAL_2"/>
    <property type="match status" value="1"/>
</dbReference>
<feature type="region of interest" description="Disordered" evidence="4">
    <location>
        <begin position="1"/>
        <end position="21"/>
    </location>
</feature>
<evidence type="ECO:0000313" key="6">
    <source>
        <dbReference type="EMBL" id="KAF9445881.1"/>
    </source>
</evidence>
<dbReference type="PANTHER" id="PTHR31001">
    <property type="entry name" value="UNCHARACTERIZED TRANSCRIPTIONAL REGULATORY PROTEIN"/>
    <property type="match status" value="1"/>
</dbReference>
<comment type="subcellular location">
    <subcellularLocation>
        <location evidence="1">Nucleus</location>
    </subcellularLocation>
</comment>
<dbReference type="Gene3D" id="4.10.240.10">
    <property type="entry name" value="Zn(2)-C6 fungal-type DNA-binding domain"/>
    <property type="match status" value="1"/>
</dbReference>
<evidence type="ECO:0000256" key="4">
    <source>
        <dbReference type="SAM" id="MobiDB-lite"/>
    </source>
</evidence>
<dbReference type="InterPro" id="IPR050613">
    <property type="entry name" value="Sec_Metabolite_Reg"/>
</dbReference>
<evidence type="ECO:0000256" key="3">
    <source>
        <dbReference type="ARBA" id="ARBA00023242"/>
    </source>
</evidence>
<keyword evidence="2" id="KW-0479">Metal-binding</keyword>
<reference evidence="6" key="1">
    <citation type="submission" date="2020-11" db="EMBL/GenBank/DDBJ databases">
        <authorList>
            <consortium name="DOE Joint Genome Institute"/>
            <person name="Ahrendt S."/>
            <person name="Riley R."/>
            <person name="Andreopoulos W."/>
            <person name="Labutti K."/>
            <person name="Pangilinan J."/>
            <person name="Ruiz-Duenas F.J."/>
            <person name="Barrasa J.M."/>
            <person name="Sanchez-Garcia M."/>
            <person name="Camarero S."/>
            <person name="Miyauchi S."/>
            <person name="Serrano A."/>
            <person name="Linde D."/>
            <person name="Babiker R."/>
            <person name="Drula E."/>
            <person name="Ayuso-Fernandez I."/>
            <person name="Pacheco R."/>
            <person name="Padilla G."/>
            <person name="Ferreira P."/>
            <person name="Barriuso J."/>
            <person name="Kellner H."/>
            <person name="Castanera R."/>
            <person name="Alfaro M."/>
            <person name="Ramirez L."/>
            <person name="Pisabarro A.G."/>
            <person name="Kuo A."/>
            <person name="Tritt A."/>
            <person name="Lipzen A."/>
            <person name="He G."/>
            <person name="Yan M."/>
            <person name="Ng V."/>
            <person name="Cullen D."/>
            <person name="Martin F."/>
            <person name="Rosso M.-N."/>
            <person name="Henrissat B."/>
            <person name="Hibbett D."/>
            <person name="Martinez A.T."/>
            <person name="Grigoriev I.V."/>
        </authorList>
    </citation>
    <scope>NUCLEOTIDE SEQUENCE</scope>
    <source>
        <strain evidence="6">MF-IS2</strain>
    </source>
</reference>
<dbReference type="GO" id="GO:0005634">
    <property type="term" value="C:nucleus"/>
    <property type="evidence" value="ECO:0007669"/>
    <property type="project" value="UniProtKB-SubCell"/>
</dbReference>
<name>A0A9P6BZ57_9AGAR</name>
<dbReference type="GO" id="GO:0008270">
    <property type="term" value="F:zinc ion binding"/>
    <property type="evidence" value="ECO:0007669"/>
    <property type="project" value="InterPro"/>
</dbReference>
<dbReference type="OrthoDB" id="424974at2759"/>
<dbReference type="SMART" id="SM00066">
    <property type="entry name" value="GAL4"/>
    <property type="match status" value="1"/>
</dbReference>
<feature type="region of interest" description="Disordered" evidence="4">
    <location>
        <begin position="128"/>
        <end position="151"/>
    </location>
</feature>
<dbReference type="PANTHER" id="PTHR31001:SF56">
    <property type="entry name" value="ZN(2)-C6 FUNGAL-TYPE DOMAIN-CONTAINING PROTEIN"/>
    <property type="match status" value="1"/>
</dbReference>
<feature type="compositionally biased region" description="Polar residues" evidence="4">
    <location>
        <begin position="128"/>
        <end position="138"/>
    </location>
</feature>
<feature type="region of interest" description="Disordered" evidence="4">
    <location>
        <begin position="674"/>
        <end position="697"/>
    </location>
</feature>
<feature type="domain" description="Zn(2)-C6 fungal-type" evidence="5">
    <location>
        <begin position="30"/>
        <end position="61"/>
    </location>
</feature>
<dbReference type="CDD" id="cd12148">
    <property type="entry name" value="fungal_TF_MHR"/>
    <property type="match status" value="1"/>
</dbReference>
<accession>A0A9P6BZ57</accession>
<evidence type="ECO:0000313" key="7">
    <source>
        <dbReference type="Proteomes" id="UP000807342"/>
    </source>
</evidence>
<comment type="caution">
    <text evidence="6">The sequence shown here is derived from an EMBL/GenBank/DDBJ whole genome shotgun (WGS) entry which is preliminary data.</text>
</comment>
<dbReference type="InterPro" id="IPR001138">
    <property type="entry name" value="Zn2Cys6_DnaBD"/>
</dbReference>
<dbReference type="GO" id="GO:0003677">
    <property type="term" value="F:DNA binding"/>
    <property type="evidence" value="ECO:0007669"/>
    <property type="project" value="InterPro"/>
</dbReference>
<dbReference type="InterPro" id="IPR007219">
    <property type="entry name" value="XnlR_reg_dom"/>
</dbReference>
<protein>
    <recommendedName>
        <fullName evidence="5">Zn(2)-C6 fungal-type domain-containing protein</fullName>
    </recommendedName>
</protein>